<gene>
    <name evidence="5" type="ORF">GCM10011499_08590</name>
</gene>
<dbReference type="PANTHER" id="PTHR30154">
    <property type="entry name" value="LEUCINE-RESPONSIVE REGULATORY PROTEIN"/>
    <property type="match status" value="1"/>
</dbReference>
<dbReference type="Pfam" id="PF01037">
    <property type="entry name" value="AsnC_trans_reg"/>
    <property type="match status" value="1"/>
</dbReference>
<keyword evidence="2" id="KW-0238">DNA-binding</keyword>
<dbReference type="EMBL" id="BMKB01000001">
    <property type="protein sequence ID" value="GGA41266.1"/>
    <property type="molecule type" value="Genomic_DNA"/>
</dbReference>
<evidence type="ECO:0000256" key="2">
    <source>
        <dbReference type="ARBA" id="ARBA00023125"/>
    </source>
</evidence>
<dbReference type="InterPro" id="IPR019885">
    <property type="entry name" value="Tscrpt_reg_HTH_AsnC-type_CS"/>
</dbReference>
<evidence type="ECO:0000313" key="5">
    <source>
        <dbReference type="EMBL" id="GGA41266.1"/>
    </source>
</evidence>
<dbReference type="InterPro" id="IPR011008">
    <property type="entry name" value="Dimeric_a/b-barrel"/>
</dbReference>
<reference evidence="5 6" key="1">
    <citation type="journal article" date="2014" name="Int. J. Syst. Evol. Microbiol.">
        <title>Complete genome sequence of Corynebacterium casei LMG S-19264T (=DSM 44701T), isolated from a smear-ripened cheese.</title>
        <authorList>
            <consortium name="US DOE Joint Genome Institute (JGI-PGF)"/>
            <person name="Walter F."/>
            <person name="Albersmeier A."/>
            <person name="Kalinowski J."/>
            <person name="Ruckert C."/>
        </authorList>
    </citation>
    <scope>NUCLEOTIDE SEQUENCE [LARGE SCALE GENOMIC DNA]</scope>
    <source>
        <strain evidence="5 6">CGMCC 1.15896</strain>
    </source>
</reference>
<dbReference type="GO" id="GO:0043200">
    <property type="term" value="P:response to amino acid"/>
    <property type="evidence" value="ECO:0007669"/>
    <property type="project" value="TreeGrafter"/>
</dbReference>
<dbReference type="AlphaFoldDB" id="A0A916VVN7"/>
<evidence type="ECO:0000256" key="3">
    <source>
        <dbReference type="ARBA" id="ARBA00023163"/>
    </source>
</evidence>
<dbReference type="PROSITE" id="PS00519">
    <property type="entry name" value="HTH_ASNC_1"/>
    <property type="match status" value="1"/>
</dbReference>
<name>A0A916VVN7_9HYPH</name>
<evidence type="ECO:0000256" key="1">
    <source>
        <dbReference type="ARBA" id="ARBA00023015"/>
    </source>
</evidence>
<keyword evidence="3" id="KW-0804">Transcription</keyword>
<keyword evidence="6" id="KW-1185">Reference proteome</keyword>
<dbReference type="Pfam" id="PF13412">
    <property type="entry name" value="HTH_24"/>
    <property type="match status" value="1"/>
</dbReference>
<dbReference type="Gene3D" id="1.10.10.10">
    <property type="entry name" value="Winged helix-like DNA-binding domain superfamily/Winged helix DNA-binding domain"/>
    <property type="match status" value="1"/>
</dbReference>
<sequence>MPVAELARRLGVSRSTAQSRIERLERSGTIAGYAVKLSGDYLSSQIRAHLSVTVSPKLSGQVVKALEAMMAVRTVHSVSGSFDMIVVVEAPSVAELDAVIDQIGALEGVERTMSSIILSTRIDR</sequence>
<proteinExistence type="predicted"/>
<dbReference type="PANTHER" id="PTHR30154:SF53">
    <property type="entry name" value="HTH-TYPE TRANSCRIPTIONAL REGULATOR LRPC"/>
    <property type="match status" value="1"/>
</dbReference>
<dbReference type="Proteomes" id="UP000596977">
    <property type="component" value="Unassembled WGS sequence"/>
</dbReference>
<dbReference type="SMART" id="SM00344">
    <property type="entry name" value="HTH_ASNC"/>
    <property type="match status" value="1"/>
</dbReference>
<dbReference type="InterPro" id="IPR019887">
    <property type="entry name" value="Tscrpt_reg_AsnC/Lrp_C"/>
</dbReference>
<dbReference type="GO" id="GO:0043565">
    <property type="term" value="F:sequence-specific DNA binding"/>
    <property type="evidence" value="ECO:0007669"/>
    <property type="project" value="InterPro"/>
</dbReference>
<dbReference type="SUPFAM" id="SSF54909">
    <property type="entry name" value="Dimeric alpha+beta barrel"/>
    <property type="match status" value="1"/>
</dbReference>
<comment type="caution">
    <text evidence="5">The sequence shown here is derived from an EMBL/GenBank/DDBJ whole genome shotgun (WGS) entry which is preliminary data.</text>
</comment>
<dbReference type="Gene3D" id="3.30.70.920">
    <property type="match status" value="1"/>
</dbReference>
<accession>A0A916VVN7</accession>
<dbReference type="GO" id="GO:0005829">
    <property type="term" value="C:cytosol"/>
    <property type="evidence" value="ECO:0007669"/>
    <property type="project" value="TreeGrafter"/>
</dbReference>
<dbReference type="InterPro" id="IPR000485">
    <property type="entry name" value="AsnC-type_HTH_dom"/>
</dbReference>
<evidence type="ECO:0000259" key="4">
    <source>
        <dbReference type="PROSITE" id="PS50956"/>
    </source>
</evidence>
<dbReference type="SUPFAM" id="SSF46785">
    <property type="entry name" value="Winged helix' DNA-binding domain"/>
    <property type="match status" value="1"/>
</dbReference>
<keyword evidence="1" id="KW-0805">Transcription regulation</keyword>
<dbReference type="PROSITE" id="PS50956">
    <property type="entry name" value="HTH_ASNC_2"/>
    <property type="match status" value="1"/>
</dbReference>
<dbReference type="InterPro" id="IPR019888">
    <property type="entry name" value="Tscrpt_reg_AsnC-like"/>
</dbReference>
<dbReference type="InterPro" id="IPR036390">
    <property type="entry name" value="WH_DNA-bd_sf"/>
</dbReference>
<dbReference type="InterPro" id="IPR036388">
    <property type="entry name" value="WH-like_DNA-bd_sf"/>
</dbReference>
<evidence type="ECO:0000313" key="6">
    <source>
        <dbReference type="Proteomes" id="UP000596977"/>
    </source>
</evidence>
<protein>
    <submittedName>
        <fullName evidence="5">AsnC family transcriptional regulator</fullName>
    </submittedName>
</protein>
<organism evidence="5 6">
    <name type="scientific">Pelagibacterium lentulum</name>
    <dbReference type="NCBI Taxonomy" id="2029865"/>
    <lineage>
        <taxon>Bacteria</taxon>
        <taxon>Pseudomonadati</taxon>
        <taxon>Pseudomonadota</taxon>
        <taxon>Alphaproteobacteria</taxon>
        <taxon>Hyphomicrobiales</taxon>
        <taxon>Devosiaceae</taxon>
        <taxon>Pelagibacterium</taxon>
    </lineage>
</organism>
<feature type="domain" description="HTH asnC-type" evidence="4">
    <location>
        <begin position="1"/>
        <end position="45"/>
    </location>
</feature>